<keyword evidence="1" id="KW-0812">Transmembrane</keyword>
<dbReference type="EMBL" id="JBFXLR010000014">
    <property type="protein sequence ID" value="KAL2853190.1"/>
    <property type="molecule type" value="Genomic_DNA"/>
</dbReference>
<keyword evidence="1" id="KW-0472">Membrane</keyword>
<dbReference type="Proteomes" id="UP001610444">
    <property type="component" value="Unassembled WGS sequence"/>
</dbReference>
<feature type="transmembrane region" description="Helical" evidence="1">
    <location>
        <begin position="132"/>
        <end position="154"/>
    </location>
</feature>
<organism evidence="2 3">
    <name type="scientific">Aspergillus pseudodeflectus</name>
    <dbReference type="NCBI Taxonomy" id="176178"/>
    <lineage>
        <taxon>Eukaryota</taxon>
        <taxon>Fungi</taxon>
        <taxon>Dikarya</taxon>
        <taxon>Ascomycota</taxon>
        <taxon>Pezizomycotina</taxon>
        <taxon>Eurotiomycetes</taxon>
        <taxon>Eurotiomycetidae</taxon>
        <taxon>Eurotiales</taxon>
        <taxon>Aspergillaceae</taxon>
        <taxon>Aspergillus</taxon>
        <taxon>Aspergillus subgen. Nidulantes</taxon>
    </lineage>
</organism>
<dbReference type="RefSeq" id="XP_070900831.1">
    <property type="nucleotide sequence ID" value="XM_071042879.1"/>
</dbReference>
<evidence type="ECO:0000256" key="1">
    <source>
        <dbReference type="SAM" id="Phobius"/>
    </source>
</evidence>
<sequence length="269" mass="30043">MSGPFQVFYLVEFEPPRRLTATLVRPLYAATGRNQHTLLGAKDEVLHLLARLFPLHAAAWNVAHRAISEMVNASTTEQQAQLIKSWRDSTISQLSQVGFIGAVMTAAVVGSFEWSALSTIPTIPLTMIRIAWYNSLVLAVTAVTLAMQQSVFLIRVGCTSKSDAIIRDLLSYPASPGRGLGGPQRIPRWDQVLIWQTAVGLLEWSIYFWMGGYLVFLWDLTRVSRGGQTVAERVVAGCCFGTFGFMFLVYFSSIARLWHRVYVHEARCL</sequence>
<gene>
    <name evidence="2" type="ORF">BJX68DRAFT_254382</name>
</gene>
<feature type="transmembrane region" description="Helical" evidence="1">
    <location>
        <begin position="94"/>
        <end position="112"/>
    </location>
</feature>
<evidence type="ECO:0000313" key="3">
    <source>
        <dbReference type="Proteomes" id="UP001610444"/>
    </source>
</evidence>
<dbReference type="GeneID" id="98158043"/>
<feature type="transmembrane region" description="Helical" evidence="1">
    <location>
        <begin position="230"/>
        <end position="251"/>
    </location>
</feature>
<evidence type="ECO:0000313" key="2">
    <source>
        <dbReference type="EMBL" id="KAL2853190.1"/>
    </source>
</evidence>
<proteinExistence type="predicted"/>
<comment type="caution">
    <text evidence="2">The sequence shown here is derived from an EMBL/GenBank/DDBJ whole genome shotgun (WGS) entry which is preliminary data.</text>
</comment>
<keyword evidence="3" id="KW-1185">Reference proteome</keyword>
<keyword evidence="1" id="KW-1133">Transmembrane helix</keyword>
<feature type="transmembrane region" description="Helical" evidence="1">
    <location>
        <begin position="192"/>
        <end position="210"/>
    </location>
</feature>
<name>A0ABR4KLN4_9EURO</name>
<protein>
    <submittedName>
        <fullName evidence="2">Uncharacterized protein</fullName>
    </submittedName>
</protein>
<reference evidence="2 3" key="1">
    <citation type="submission" date="2024-07" db="EMBL/GenBank/DDBJ databases">
        <title>Section-level genome sequencing and comparative genomics of Aspergillus sections Usti and Cavernicolus.</title>
        <authorList>
            <consortium name="Lawrence Berkeley National Laboratory"/>
            <person name="Nybo J.L."/>
            <person name="Vesth T.C."/>
            <person name="Theobald S."/>
            <person name="Frisvad J.C."/>
            <person name="Larsen T.O."/>
            <person name="Kjaerboelling I."/>
            <person name="Rothschild-Mancinelli K."/>
            <person name="Lyhne E.K."/>
            <person name="Kogle M.E."/>
            <person name="Barry K."/>
            <person name="Clum A."/>
            <person name="Na H."/>
            <person name="Ledsgaard L."/>
            <person name="Lin J."/>
            <person name="Lipzen A."/>
            <person name="Kuo A."/>
            <person name="Riley R."/>
            <person name="Mondo S."/>
            <person name="LaButti K."/>
            <person name="Haridas S."/>
            <person name="Pangalinan J."/>
            <person name="Salamov A.A."/>
            <person name="Simmons B.A."/>
            <person name="Magnuson J.K."/>
            <person name="Chen J."/>
            <person name="Drula E."/>
            <person name="Henrissat B."/>
            <person name="Wiebenga A."/>
            <person name="Lubbers R.J."/>
            <person name="Gomes A.C."/>
            <person name="Macurrencykelacurrency M.R."/>
            <person name="Stajich J."/>
            <person name="Grigoriev I.V."/>
            <person name="Mortensen U.H."/>
            <person name="De vries R.P."/>
            <person name="Baker S.E."/>
            <person name="Andersen M.R."/>
        </authorList>
    </citation>
    <scope>NUCLEOTIDE SEQUENCE [LARGE SCALE GENOMIC DNA]</scope>
    <source>
        <strain evidence="2 3">CBS 756.74</strain>
    </source>
</reference>
<accession>A0ABR4KLN4</accession>